<reference evidence="1 2" key="1">
    <citation type="submission" date="2015-09" db="EMBL/GenBank/DDBJ databases">
        <title>Trachymyrmex cornetzi WGS genome.</title>
        <authorList>
            <person name="Nygaard S."/>
            <person name="Hu H."/>
            <person name="Boomsma J."/>
            <person name="Zhang G."/>
        </authorList>
    </citation>
    <scope>NUCLEOTIDE SEQUENCE [LARGE SCALE GENOMIC DNA]</scope>
    <source>
        <strain evidence="1">Tcor2-1</strain>
        <tissue evidence="1">Whole body</tissue>
    </source>
</reference>
<organism evidence="1 2">
    <name type="scientific">Trachymyrmex cornetzi</name>
    <dbReference type="NCBI Taxonomy" id="471704"/>
    <lineage>
        <taxon>Eukaryota</taxon>
        <taxon>Metazoa</taxon>
        <taxon>Ecdysozoa</taxon>
        <taxon>Arthropoda</taxon>
        <taxon>Hexapoda</taxon>
        <taxon>Insecta</taxon>
        <taxon>Pterygota</taxon>
        <taxon>Neoptera</taxon>
        <taxon>Endopterygota</taxon>
        <taxon>Hymenoptera</taxon>
        <taxon>Apocrita</taxon>
        <taxon>Aculeata</taxon>
        <taxon>Formicoidea</taxon>
        <taxon>Formicidae</taxon>
        <taxon>Myrmicinae</taxon>
        <taxon>Trachymyrmex</taxon>
    </lineage>
</organism>
<evidence type="ECO:0000313" key="1">
    <source>
        <dbReference type="EMBL" id="KYN29040.1"/>
    </source>
</evidence>
<proteinExistence type="predicted"/>
<protein>
    <submittedName>
        <fullName evidence="1">Uncharacterized protein</fullName>
    </submittedName>
</protein>
<dbReference type="AlphaFoldDB" id="A0A151JPM5"/>
<dbReference type="EMBL" id="KQ978721">
    <property type="protein sequence ID" value="KYN29040.1"/>
    <property type="molecule type" value="Genomic_DNA"/>
</dbReference>
<name>A0A151JPM5_9HYME</name>
<accession>A0A151JPM5</accession>
<gene>
    <name evidence="1" type="ORF">ALC57_01531</name>
</gene>
<sequence>MLRTANSKDFKNVTFDALSFLFPMQLDERVLSSCDVTGLVKNTLSLCVRSVPFSTSISRSPTPAFVRTEIQSAFVFVRSGIQSAALFHRAIVTLQLFELTSRGFAVYLENLFTSIDEIGYFTFSNNSNVVPPSEARPNSIFIFNDVTCDKHDAVREYFSMGRHANVIIKPLRQIVDSPGVRAIKRQSRYNDASSALRHLKKDEEEMEEKEGEAVMITRCCHDNEMLSTIEELREAGLIIN</sequence>
<evidence type="ECO:0000313" key="2">
    <source>
        <dbReference type="Proteomes" id="UP000078492"/>
    </source>
</evidence>
<dbReference type="Proteomes" id="UP000078492">
    <property type="component" value="Unassembled WGS sequence"/>
</dbReference>
<keyword evidence="2" id="KW-1185">Reference proteome</keyword>